<evidence type="ECO:0000313" key="1">
    <source>
        <dbReference type="EMBL" id="KAK3588505.1"/>
    </source>
</evidence>
<organism evidence="1 2">
    <name type="scientific">Potamilus streckersoni</name>
    <dbReference type="NCBI Taxonomy" id="2493646"/>
    <lineage>
        <taxon>Eukaryota</taxon>
        <taxon>Metazoa</taxon>
        <taxon>Spiralia</taxon>
        <taxon>Lophotrochozoa</taxon>
        <taxon>Mollusca</taxon>
        <taxon>Bivalvia</taxon>
        <taxon>Autobranchia</taxon>
        <taxon>Heteroconchia</taxon>
        <taxon>Palaeoheterodonta</taxon>
        <taxon>Unionida</taxon>
        <taxon>Unionoidea</taxon>
        <taxon>Unionidae</taxon>
        <taxon>Ambleminae</taxon>
        <taxon>Lampsilini</taxon>
        <taxon>Potamilus</taxon>
    </lineage>
</organism>
<keyword evidence="2" id="KW-1185">Reference proteome</keyword>
<sequence>MTYCHQLTLLWCQEVYMGSTKCRKPRMQIKSVHGGGSTAVSEYIKAINCCPAERGEEWARRLHEGRATAYNYACQLKVLKEHSWQRCLQEHELPLNDGGGVK</sequence>
<dbReference type="EMBL" id="JAEAOA010001391">
    <property type="protein sequence ID" value="KAK3588505.1"/>
    <property type="molecule type" value="Genomic_DNA"/>
</dbReference>
<reference evidence="1" key="2">
    <citation type="journal article" date="2021" name="Genome Biol. Evol.">
        <title>Developing a high-quality reference genome for a parasitic bivalve with doubly uniparental inheritance (Bivalvia: Unionida).</title>
        <authorList>
            <person name="Smith C.H."/>
        </authorList>
    </citation>
    <scope>NUCLEOTIDE SEQUENCE</scope>
    <source>
        <strain evidence="1">CHS0354</strain>
        <tissue evidence="1">Mantle</tissue>
    </source>
</reference>
<proteinExistence type="predicted"/>
<comment type="caution">
    <text evidence="1">The sequence shown here is derived from an EMBL/GenBank/DDBJ whole genome shotgun (WGS) entry which is preliminary data.</text>
</comment>
<dbReference type="AlphaFoldDB" id="A0AAE0SBW7"/>
<accession>A0AAE0SBW7</accession>
<reference evidence="1" key="1">
    <citation type="journal article" date="2021" name="Genome Biol. Evol.">
        <title>A High-Quality Reference Genome for a Parasitic Bivalve with Doubly Uniparental Inheritance (Bivalvia: Unionida).</title>
        <authorList>
            <person name="Smith C.H."/>
        </authorList>
    </citation>
    <scope>NUCLEOTIDE SEQUENCE</scope>
    <source>
        <strain evidence="1">CHS0354</strain>
    </source>
</reference>
<name>A0AAE0SBW7_9BIVA</name>
<dbReference type="Proteomes" id="UP001195483">
    <property type="component" value="Unassembled WGS sequence"/>
</dbReference>
<feature type="non-terminal residue" evidence="1">
    <location>
        <position position="102"/>
    </location>
</feature>
<evidence type="ECO:0000313" key="2">
    <source>
        <dbReference type="Proteomes" id="UP001195483"/>
    </source>
</evidence>
<protein>
    <submittedName>
        <fullName evidence="1">Uncharacterized protein</fullName>
    </submittedName>
</protein>
<gene>
    <name evidence="1" type="ORF">CHS0354_022979</name>
</gene>
<reference evidence="1" key="3">
    <citation type="submission" date="2023-05" db="EMBL/GenBank/DDBJ databases">
        <authorList>
            <person name="Smith C.H."/>
        </authorList>
    </citation>
    <scope>NUCLEOTIDE SEQUENCE</scope>
    <source>
        <strain evidence="1">CHS0354</strain>
        <tissue evidence="1">Mantle</tissue>
    </source>
</reference>